<name>A0A8J6PDB9_9FLAO</name>
<feature type="chain" id="PRO_5035233747" evidence="1">
    <location>
        <begin position="19"/>
        <end position="393"/>
    </location>
</feature>
<dbReference type="EMBL" id="JACVEL010000007">
    <property type="protein sequence ID" value="MBC9813077.1"/>
    <property type="molecule type" value="Genomic_DNA"/>
</dbReference>
<protein>
    <submittedName>
        <fullName evidence="2">Uncharacterized protein</fullName>
    </submittedName>
</protein>
<sequence length="393" mass="45465">MNKLIFIPFLTLSPFFFATGQSYPETYKFTEDIRKDMERDTTAWKYQVGATNYAFAGDYLNALKAWDEGFKPRNYIPTSQDSVTLQNAVFKHATDYIVERSVNEQIIIINEAHHNPKHRAFTRSLLEGLYTNGYRYLGLEALTDSIINERGYAVSESGYYTGEPEFGNLIYEAKKLGFTIFGYEAAPGKNGKEREIEQATNIRQFMETNREGKMLIHCGFDHVYEKEVSSWGKAMAGRLKEYTGIDPLTIDQVKFTERSKPEFSHYFLSAAHHKNPFIMTNPEATVFNGFGTSNQTDLVVLHPVTTYRNGWPDWSTTGRKEYWLPQRKRKKYPGTVQVLVYRPREYENMGIPVTITELQPGINKPLYLQCNHYTVIIRNKEYVVIDRFSVVVK</sequence>
<dbReference type="RefSeq" id="WP_216714360.1">
    <property type="nucleotide sequence ID" value="NZ_JACVEL010000007.1"/>
</dbReference>
<keyword evidence="1" id="KW-0732">Signal</keyword>
<feature type="signal peptide" evidence="1">
    <location>
        <begin position="1"/>
        <end position="18"/>
    </location>
</feature>
<proteinExistence type="predicted"/>
<accession>A0A8J6PDB9</accession>
<dbReference type="AlphaFoldDB" id="A0A8J6PDB9"/>
<evidence type="ECO:0000313" key="3">
    <source>
        <dbReference type="Proteomes" id="UP000652681"/>
    </source>
</evidence>
<evidence type="ECO:0000313" key="2">
    <source>
        <dbReference type="EMBL" id="MBC9813077.1"/>
    </source>
</evidence>
<reference evidence="2" key="1">
    <citation type="submission" date="2020-09" db="EMBL/GenBank/DDBJ databases">
        <title>Taishania pollutisoli gen. nov., sp. nov., Isolated from Tetrabromobisphenol A-Contaminated Soil.</title>
        <authorList>
            <person name="Chen Q."/>
        </authorList>
    </citation>
    <scope>NUCLEOTIDE SEQUENCE</scope>
    <source>
        <strain evidence="2">CZZ-1</strain>
    </source>
</reference>
<organism evidence="2 3">
    <name type="scientific">Taishania pollutisoli</name>
    <dbReference type="NCBI Taxonomy" id="2766479"/>
    <lineage>
        <taxon>Bacteria</taxon>
        <taxon>Pseudomonadati</taxon>
        <taxon>Bacteroidota</taxon>
        <taxon>Flavobacteriia</taxon>
        <taxon>Flavobacteriales</taxon>
        <taxon>Crocinitomicaceae</taxon>
        <taxon>Taishania</taxon>
    </lineage>
</organism>
<gene>
    <name evidence="2" type="ORF">H9Y05_11415</name>
</gene>
<comment type="caution">
    <text evidence="2">The sequence shown here is derived from an EMBL/GenBank/DDBJ whole genome shotgun (WGS) entry which is preliminary data.</text>
</comment>
<evidence type="ECO:0000256" key="1">
    <source>
        <dbReference type="SAM" id="SignalP"/>
    </source>
</evidence>
<keyword evidence="3" id="KW-1185">Reference proteome</keyword>
<dbReference type="Proteomes" id="UP000652681">
    <property type="component" value="Unassembled WGS sequence"/>
</dbReference>